<evidence type="ECO:0000259" key="8">
    <source>
        <dbReference type="Pfam" id="PF01058"/>
    </source>
</evidence>
<comment type="cofactor">
    <cofactor evidence="1">
        <name>[4Fe-4S] cluster</name>
        <dbReference type="ChEBI" id="CHEBI:49883"/>
    </cofactor>
</comment>
<dbReference type="Pfam" id="PF01058">
    <property type="entry name" value="Oxidored_q6"/>
    <property type="match status" value="1"/>
</dbReference>
<protein>
    <submittedName>
        <fullName evidence="9">NADH-quinone oxidoreductase subunit B family protein</fullName>
    </submittedName>
</protein>
<accession>A0A9D1R002</accession>
<dbReference type="InterPro" id="IPR006138">
    <property type="entry name" value="NADH_UQ_OxRdtase_20Kd_su"/>
</dbReference>
<evidence type="ECO:0000313" key="9">
    <source>
        <dbReference type="EMBL" id="HIW79176.1"/>
    </source>
</evidence>
<evidence type="ECO:0000256" key="3">
    <source>
        <dbReference type="ARBA" id="ARBA00022485"/>
    </source>
</evidence>
<keyword evidence="4 7" id="KW-0479">Metal-binding</keyword>
<dbReference type="EMBL" id="DXGI01000320">
    <property type="protein sequence ID" value="HIW79176.1"/>
    <property type="molecule type" value="Genomic_DNA"/>
</dbReference>
<sequence length="163" mass="17615">MNLTALHDKLSQYINKGRLKSPWVVHYDCGSCNGCDIEVLACLTPVFDVERFGIVNIGDPKHADVLLVTGTVNQRNKDVLKNIYDQMPDPKAVIAIGACACTGGVFQDCYNVVGGVDRVIPVDVYVPGCAAKPEAIIDGVVLALEVVKGKLGLRDMPHTTMFE</sequence>
<evidence type="ECO:0000256" key="2">
    <source>
        <dbReference type="ARBA" id="ARBA00009173"/>
    </source>
</evidence>
<reference evidence="9" key="1">
    <citation type="journal article" date="2021" name="PeerJ">
        <title>Extensive microbial diversity within the chicken gut microbiome revealed by metagenomics and culture.</title>
        <authorList>
            <person name="Gilroy R."/>
            <person name="Ravi A."/>
            <person name="Getino M."/>
            <person name="Pursley I."/>
            <person name="Horton D.L."/>
            <person name="Alikhan N.F."/>
            <person name="Baker D."/>
            <person name="Gharbi K."/>
            <person name="Hall N."/>
            <person name="Watson M."/>
            <person name="Adriaenssens E.M."/>
            <person name="Foster-Nyarko E."/>
            <person name="Jarju S."/>
            <person name="Secka A."/>
            <person name="Antonio M."/>
            <person name="Oren A."/>
            <person name="Chaudhuri R.R."/>
            <person name="La Ragione R."/>
            <person name="Hildebrand F."/>
            <person name="Pallen M.J."/>
        </authorList>
    </citation>
    <scope>NUCLEOTIDE SEQUENCE</scope>
    <source>
        <strain evidence="9">ChiSxjej5B17-1746</strain>
    </source>
</reference>
<evidence type="ECO:0000256" key="4">
    <source>
        <dbReference type="ARBA" id="ARBA00022723"/>
    </source>
</evidence>
<dbReference type="GO" id="GO:0048038">
    <property type="term" value="F:quinone binding"/>
    <property type="evidence" value="ECO:0007669"/>
    <property type="project" value="InterPro"/>
</dbReference>
<keyword evidence="5 7" id="KW-0408">Iron</keyword>
<dbReference type="PANTHER" id="PTHR42989:SF1">
    <property type="entry name" value="FORMATE HYDROGENLYASE SUBUNIT 7-RELATED"/>
    <property type="match status" value="1"/>
</dbReference>
<evidence type="ECO:0000313" key="10">
    <source>
        <dbReference type="Proteomes" id="UP000824264"/>
    </source>
</evidence>
<dbReference type="InterPro" id="IPR006137">
    <property type="entry name" value="NADH_UbQ_OxRdtase-like_20kDa"/>
</dbReference>
<comment type="caution">
    <text evidence="9">The sequence shown here is derived from an EMBL/GenBank/DDBJ whole genome shotgun (WGS) entry which is preliminary data.</text>
</comment>
<reference evidence="9" key="2">
    <citation type="submission" date="2021-04" db="EMBL/GenBank/DDBJ databases">
        <authorList>
            <person name="Gilroy R."/>
        </authorList>
    </citation>
    <scope>NUCLEOTIDE SEQUENCE</scope>
    <source>
        <strain evidence="9">ChiSxjej5B17-1746</strain>
    </source>
</reference>
<dbReference type="GO" id="GO:0046872">
    <property type="term" value="F:metal ion binding"/>
    <property type="evidence" value="ECO:0007669"/>
    <property type="project" value="UniProtKB-KW"/>
</dbReference>
<evidence type="ECO:0000256" key="6">
    <source>
        <dbReference type="ARBA" id="ARBA00023014"/>
    </source>
</evidence>
<comment type="similarity">
    <text evidence="2 7">Belongs to the complex I 20 kDa subunit family.</text>
</comment>
<dbReference type="PANTHER" id="PTHR42989">
    <property type="entry name" value="HYDROGENASE-4 COMPONENT I"/>
    <property type="match status" value="1"/>
</dbReference>
<dbReference type="Proteomes" id="UP000824264">
    <property type="component" value="Unassembled WGS sequence"/>
</dbReference>
<dbReference type="GO" id="GO:0008137">
    <property type="term" value="F:NADH dehydrogenase (ubiquinone) activity"/>
    <property type="evidence" value="ECO:0007669"/>
    <property type="project" value="InterPro"/>
</dbReference>
<gene>
    <name evidence="9" type="ORF">H9874_08545</name>
</gene>
<dbReference type="GO" id="GO:0051539">
    <property type="term" value="F:4 iron, 4 sulfur cluster binding"/>
    <property type="evidence" value="ECO:0007669"/>
    <property type="project" value="UniProtKB-KW"/>
</dbReference>
<dbReference type="NCBIfam" id="TIGR01957">
    <property type="entry name" value="nuoB_fam"/>
    <property type="match status" value="1"/>
</dbReference>
<dbReference type="SUPFAM" id="SSF56770">
    <property type="entry name" value="HydA/Nqo6-like"/>
    <property type="match status" value="1"/>
</dbReference>
<organism evidence="9 10">
    <name type="scientific">Candidatus Bilophila faecipullorum</name>
    <dbReference type="NCBI Taxonomy" id="2838482"/>
    <lineage>
        <taxon>Bacteria</taxon>
        <taxon>Pseudomonadati</taxon>
        <taxon>Thermodesulfobacteriota</taxon>
        <taxon>Desulfovibrionia</taxon>
        <taxon>Desulfovibrionales</taxon>
        <taxon>Desulfovibrionaceae</taxon>
        <taxon>Bilophila</taxon>
    </lineage>
</organism>
<dbReference type="NCBIfam" id="NF005012">
    <property type="entry name" value="PRK06411.1"/>
    <property type="match status" value="1"/>
</dbReference>
<keyword evidence="6 7" id="KW-0411">Iron-sulfur</keyword>
<dbReference type="InterPro" id="IPR052375">
    <property type="entry name" value="Complex_I_20kDa-like"/>
</dbReference>
<evidence type="ECO:0000256" key="7">
    <source>
        <dbReference type="RuleBase" id="RU004464"/>
    </source>
</evidence>
<dbReference type="AlphaFoldDB" id="A0A9D1R002"/>
<evidence type="ECO:0000256" key="1">
    <source>
        <dbReference type="ARBA" id="ARBA00001966"/>
    </source>
</evidence>
<keyword evidence="3 7" id="KW-0004">4Fe-4S</keyword>
<proteinExistence type="inferred from homology"/>
<feature type="domain" description="NADH:ubiquinone oxidoreductase-like 20kDa subunit" evidence="8">
    <location>
        <begin position="32"/>
        <end position="141"/>
    </location>
</feature>
<name>A0A9D1R002_9BACT</name>
<keyword evidence="7" id="KW-0520">NAD</keyword>
<dbReference type="Gene3D" id="3.40.50.12280">
    <property type="match status" value="1"/>
</dbReference>
<evidence type="ECO:0000256" key="5">
    <source>
        <dbReference type="ARBA" id="ARBA00023004"/>
    </source>
</evidence>